<evidence type="ECO:0000313" key="2">
    <source>
        <dbReference type="EMBL" id="CAH9049583.1"/>
    </source>
</evidence>
<accession>A0A9W4QQX6</accession>
<comment type="caution">
    <text evidence="2">The sequence shown here is derived from an EMBL/GenBank/DDBJ whole genome shotgun (WGS) entry which is preliminary data.</text>
</comment>
<organism evidence="2 3">
    <name type="scientific">Pseudoalteromonas holothuriae</name>
    <dbReference type="NCBI Taxonomy" id="2963714"/>
    <lineage>
        <taxon>Bacteria</taxon>
        <taxon>Pseudomonadati</taxon>
        <taxon>Pseudomonadota</taxon>
        <taxon>Gammaproteobacteria</taxon>
        <taxon>Alteromonadales</taxon>
        <taxon>Pseudoalteromonadaceae</taxon>
        <taxon>Pseudoalteromonas</taxon>
    </lineage>
</organism>
<protein>
    <recommendedName>
        <fullName evidence="4">PepSY domain-containing protein</fullName>
    </recommendedName>
</protein>
<evidence type="ECO:0000256" key="1">
    <source>
        <dbReference type="SAM" id="Phobius"/>
    </source>
</evidence>
<dbReference type="Proteomes" id="UP001152467">
    <property type="component" value="Unassembled WGS sequence"/>
</dbReference>
<keyword evidence="1" id="KW-0812">Transmembrane</keyword>
<evidence type="ECO:0008006" key="4">
    <source>
        <dbReference type="Google" id="ProtNLM"/>
    </source>
</evidence>
<feature type="transmembrane region" description="Helical" evidence="1">
    <location>
        <begin position="190"/>
        <end position="211"/>
    </location>
</feature>
<dbReference type="EMBL" id="CAMAPC010000001">
    <property type="protein sequence ID" value="CAH9049583.1"/>
    <property type="molecule type" value="Genomic_DNA"/>
</dbReference>
<name>A0A9W4QQX6_9GAMM</name>
<keyword evidence="3" id="KW-1185">Reference proteome</keyword>
<proteinExistence type="predicted"/>
<keyword evidence="1" id="KW-0472">Membrane</keyword>
<keyword evidence="1" id="KW-1133">Transmembrane helix</keyword>
<evidence type="ECO:0000313" key="3">
    <source>
        <dbReference type="Proteomes" id="UP001152467"/>
    </source>
</evidence>
<dbReference type="AlphaFoldDB" id="A0A9W4QQX6"/>
<sequence>MAFIGIQFLIWSLSGLYMVSMDIHFIHGESLQAQTKQPIALAQVNYSFSNLLSEYPDAIQVELTQLLGKPIYRFVDKNQRKYMLNAQTGAPLPLIDKDRALLIAKHNMRGNNSIASVQLIDDTSTLPSELSTRHLPVWQVVFEHYSSPTFYISQHFGNIVTKRHFFWRMFDWMWRFHIMDYDDGENVANWFLLFIALLSVSAALLGLMLTYQRVFKPSSTGAN</sequence>
<gene>
    <name evidence="2" type="ORF">PSECIP111854_00228</name>
</gene>
<reference evidence="2" key="1">
    <citation type="submission" date="2022-07" db="EMBL/GenBank/DDBJ databases">
        <authorList>
            <person name="Criscuolo A."/>
        </authorList>
    </citation>
    <scope>NUCLEOTIDE SEQUENCE</scope>
    <source>
        <strain evidence="2">CIP111854</strain>
    </source>
</reference>